<evidence type="ECO:0000259" key="12">
    <source>
        <dbReference type="Pfam" id="PF12019"/>
    </source>
</evidence>
<protein>
    <recommendedName>
        <fullName evidence="2">Type II secretion system protein H</fullName>
    </recommendedName>
    <alternativeName>
        <fullName evidence="10">General secretion pathway protein H</fullName>
    </alternativeName>
</protein>
<proteinExistence type="inferred from homology"/>
<gene>
    <name evidence="13" type="ORF">ABS648_06060</name>
</gene>
<evidence type="ECO:0000313" key="13">
    <source>
        <dbReference type="EMBL" id="XBY65334.1"/>
    </source>
</evidence>
<evidence type="ECO:0000256" key="8">
    <source>
        <dbReference type="ARBA" id="ARBA00023136"/>
    </source>
</evidence>
<comment type="similarity">
    <text evidence="9">Belongs to the GSP H family.</text>
</comment>
<dbReference type="InterPro" id="IPR022346">
    <property type="entry name" value="T2SS_GspH"/>
</dbReference>
<dbReference type="GO" id="GO:0015627">
    <property type="term" value="C:type II protein secretion system complex"/>
    <property type="evidence" value="ECO:0007669"/>
    <property type="project" value="InterPro"/>
</dbReference>
<reference evidence="13" key="1">
    <citation type="submission" date="2023-08" db="EMBL/GenBank/DDBJ databases">
        <title>Increased levels of nutrients transform a symbiont into a lethal pathobiont.</title>
        <authorList>
            <person name="Lachnit T."/>
            <person name="Ulrich L."/>
            <person name="Willmer F.M."/>
            <person name="Hasenbein T."/>
            <person name="Steiner L.X."/>
            <person name="Wolters M."/>
            <person name="Herbst E.M."/>
            <person name="Deines P."/>
        </authorList>
    </citation>
    <scope>NUCLEOTIDE SEQUENCE</scope>
    <source>
        <strain evidence="13">T3</strain>
    </source>
</reference>
<evidence type="ECO:0000256" key="5">
    <source>
        <dbReference type="ARBA" id="ARBA00022519"/>
    </source>
</evidence>
<evidence type="ECO:0000256" key="6">
    <source>
        <dbReference type="ARBA" id="ARBA00022692"/>
    </source>
</evidence>
<keyword evidence="7 11" id="KW-1133">Transmembrane helix</keyword>
<dbReference type="GO" id="GO:0015628">
    <property type="term" value="P:protein secretion by the type II secretion system"/>
    <property type="evidence" value="ECO:0007669"/>
    <property type="project" value="InterPro"/>
</dbReference>
<dbReference type="Pfam" id="PF07963">
    <property type="entry name" value="N_methyl"/>
    <property type="match status" value="1"/>
</dbReference>
<dbReference type="EMBL" id="CP158373">
    <property type="protein sequence ID" value="XBY65334.1"/>
    <property type="molecule type" value="Genomic_DNA"/>
</dbReference>
<organism evidence="13">
    <name type="scientific">Pseudomonas solani</name>
    <dbReference type="NCBI Taxonomy" id="2731552"/>
    <lineage>
        <taxon>Bacteria</taxon>
        <taxon>Pseudomonadati</taxon>
        <taxon>Pseudomonadota</taxon>
        <taxon>Gammaproteobacteria</taxon>
        <taxon>Pseudomonadales</taxon>
        <taxon>Pseudomonadaceae</taxon>
        <taxon>Pseudomonas</taxon>
    </lineage>
</organism>
<feature type="transmembrane region" description="Helical" evidence="11">
    <location>
        <begin position="12"/>
        <end position="35"/>
    </location>
</feature>
<dbReference type="RefSeq" id="WP_350447861.1">
    <property type="nucleotide sequence ID" value="NZ_CP158373.1"/>
</dbReference>
<dbReference type="SUPFAM" id="SSF54523">
    <property type="entry name" value="Pili subunits"/>
    <property type="match status" value="1"/>
</dbReference>
<keyword evidence="5" id="KW-0997">Cell inner membrane</keyword>
<dbReference type="InterPro" id="IPR012902">
    <property type="entry name" value="N_methyl_site"/>
</dbReference>
<name>A0AAU7Y576_9PSED</name>
<evidence type="ECO:0000256" key="4">
    <source>
        <dbReference type="ARBA" id="ARBA00022481"/>
    </source>
</evidence>
<dbReference type="NCBIfam" id="TIGR02532">
    <property type="entry name" value="IV_pilin_GFxxxE"/>
    <property type="match status" value="1"/>
</dbReference>
<dbReference type="GO" id="GO:0005886">
    <property type="term" value="C:plasma membrane"/>
    <property type="evidence" value="ECO:0007669"/>
    <property type="project" value="UniProtKB-SubCell"/>
</dbReference>
<keyword evidence="6 11" id="KW-0812">Transmembrane</keyword>
<dbReference type="Pfam" id="PF12019">
    <property type="entry name" value="GspH"/>
    <property type="match status" value="1"/>
</dbReference>
<evidence type="ECO:0000256" key="10">
    <source>
        <dbReference type="ARBA" id="ARBA00030775"/>
    </source>
</evidence>
<keyword evidence="8 11" id="KW-0472">Membrane</keyword>
<evidence type="ECO:0000256" key="7">
    <source>
        <dbReference type="ARBA" id="ARBA00022989"/>
    </source>
</evidence>
<sequence length="172" mass="18392">MERTRGFSLIELMVTIIILGIVAAIALPNLAGFVIRQRVGGQASELMNALVFARVEATKLNANVVVLPAANNEDGWTNGWCVGTTAINDCSDAAVIRNFQGSPSDVQINSPYLQATNRLTFRRDGTLLSGISAQAFKVTSSKLKADDATARCVYVNAMGKASIKKVNRDADC</sequence>
<feature type="domain" description="General secretion pathway GspH" evidence="12">
    <location>
        <begin position="42"/>
        <end position="159"/>
    </location>
</feature>
<evidence type="ECO:0000256" key="9">
    <source>
        <dbReference type="ARBA" id="ARBA00025772"/>
    </source>
</evidence>
<evidence type="ECO:0000256" key="2">
    <source>
        <dbReference type="ARBA" id="ARBA00021549"/>
    </source>
</evidence>
<keyword evidence="4" id="KW-0488">Methylation</keyword>
<dbReference type="Gene3D" id="3.55.40.10">
    <property type="entry name" value="minor pseudopilin epsh domain"/>
    <property type="match status" value="1"/>
</dbReference>
<accession>A0AAU7Y576</accession>
<dbReference type="AlphaFoldDB" id="A0AAU7Y576"/>
<comment type="subcellular location">
    <subcellularLocation>
        <location evidence="1">Cell inner membrane</location>
        <topology evidence="1">Single-pass membrane protein</topology>
    </subcellularLocation>
</comment>
<evidence type="ECO:0000256" key="3">
    <source>
        <dbReference type="ARBA" id="ARBA00022475"/>
    </source>
</evidence>
<dbReference type="PROSITE" id="PS00409">
    <property type="entry name" value="PROKAR_NTER_METHYL"/>
    <property type="match status" value="1"/>
</dbReference>
<evidence type="ECO:0000256" key="11">
    <source>
        <dbReference type="SAM" id="Phobius"/>
    </source>
</evidence>
<evidence type="ECO:0000256" key="1">
    <source>
        <dbReference type="ARBA" id="ARBA00004377"/>
    </source>
</evidence>
<keyword evidence="3" id="KW-1003">Cell membrane</keyword>
<dbReference type="InterPro" id="IPR045584">
    <property type="entry name" value="Pilin-like"/>
</dbReference>